<evidence type="ECO:0000256" key="4">
    <source>
        <dbReference type="ARBA" id="ARBA00023136"/>
    </source>
</evidence>
<dbReference type="Pfam" id="PF05705">
    <property type="entry name" value="DUF829"/>
    <property type="match status" value="1"/>
</dbReference>
<sequence>MVFGSVACKCVVTRPAIRSNNYSNLIVVLLGWAGCKDSYLAKYSAIYEQRGITTLRYTVRITNRAMRHAHVPARFTSPMVNALNELIASPARKILFHFFSMNSIFTLSSLLASCGPTLMDRAVAAIFDSTPAKYATTFGTVLDFTLPQQFPSAGPLMLAAIKYIVLRLNDINEYKNSILSAIDGKPERREIFYWAARRANLPKLQLYIYSRKDAVCHHESIAAFREEQISRRGAKAFTMFCEDSEHVQHLRKYPDLYISTVNEFLNRVISQ</sequence>
<evidence type="ECO:0000313" key="7">
    <source>
        <dbReference type="Proteomes" id="UP000887569"/>
    </source>
</evidence>
<keyword evidence="7" id="KW-1185">Reference proteome</keyword>
<comment type="subcellular location">
    <subcellularLocation>
        <location evidence="6">Nucleus outer membrane</location>
        <topology evidence="6">Single-pass membrane protein</topology>
    </subcellularLocation>
</comment>
<evidence type="ECO:0000256" key="6">
    <source>
        <dbReference type="ARBA" id="ARBA00034303"/>
    </source>
</evidence>
<dbReference type="InterPro" id="IPR008547">
    <property type="entry name" value="DUF829_TMEM53"/>
</dbReference>
<dbReference type="AlphaFoldDB" id="A0A915BSF3"/>
<dbReference type="WBParaSite" id="PgR053_g023_t02">
    <property type="protein sequence ID" value="PgR053_g023_t02"/>
    <property type="gene ID" value="PgR053_g023"/>
</dbReference>
<name>A0A915BSF3_PARUN</name>
<dbReference type="GO" id="GO:0005640">
    <property type="term" value="C:nuclear outer membrane"/>
    <property type="evidence" value="ECO:0007669"/>
    <property type="project" value="UniProtKB-SubCell"/>
</dbReference>
<keyword evidence="5" id="KW-0539">Nucleus</keyword>
<protein>
    <submittedName>
        <fullName evidence="8">Transmembrane protein 53</fullName>
    </submittedName>
</protein>
<dbReference type="PANTHER" id="PTHR12265:SF30">
    <property type="entry name" value="TRANSMEMBRANE PROTEIN 53"/>
    <property type="match status" value="1"/>
</dbReference>
<comment type="similarity">
    <text evidence="1">Belongs to the TMEM53 family.</text>
</comment>
<keyword evidence="3" id="KW-1133">Transmembrane helix</keyword>
<organism evidence="7 8">
    <name type="scientific">Parascaris univalens</name>
    <name type="common">Nematode worm</name>
    <dbReference type="NCBI Taxonomy" id="6257"/>
    <lineage>
        <taxon>Eukaryota</taxon>
        <taxon>Metazoa</taxon>
        <taxon>Ecdysozoa</taxon>
        <taxon>Nematoda</taxon>
        <taxon>Chromadorea</taxon>
        <taxon>Rhabditida</taxon>
        <taxon>Spirurina</taxon>
        <taxon>Ascaridomorpha</taxon>
        <taxon>Ascaridoidea</taxon>
        <taxon>Ascarididae</taxon>
        <taxon>Parascaris</taxon>
    </lineage>
</organism>
<accession>A0A915BSF3</accession>
<evidence type="ECO:0000313" key="8">
    <source>
        <dbReference type="WBParaSite" id="PgR053_g023_t02"/>
    </source>
</evidence>
<keyword evidence="2" id="KW-0812">Transmembrane</keyword>
<evidence type="ECO:0000256" key="3">
    <source>
        <dbReference type="ARBA" id="ARBA00022989"/>
    </source>
</evidence>
<dbReference type="PANTHER" id="PTHR12265">
    <property type="entry name" value="TRANSMEMBRANE PROTEIN 53"/>
    <property type="match status" value="1"/>
</dbReference>
<dbReference type="InterPro" id="IPR029058">
    <property type="entry name" value="AB_hydrolase_fold"/>
</dbReference>
<dbReference type="SUPFAM" id="SSF53474">
    <property type="entry name" value="alpha/beta-Hydrolases"/>
    <property type="match status" value="1"/>
</dbReference>
<evidence type="ECO:0000256" key="1">
    <source>
        <dbReference type="ARBA" id="ARBA00007387"/>
    </source>
</evidence>
<evidence type="ECO:0000256" key="5">
    <source>
        <dbReference type="ARBA" id="ARBA00023242"/>
    </source>
</evidence>
<evidence type="ECO:0000256" key="2">
    <source>
        <dbReference type="ARBA" id="ARBA00022692"/>
    </source>
</evidence>
<dbReference type="Proteomes" id="UP000887569">
    <property type="component" value="Unplaced"/>
</dbReference>
<proteinExistence type="inferred from homology"/>
<reference evidence="8" key="1">
    <citation type="submission" date="2022-11" db="UniProtKB">
        <authorList>
            <consortium name="WormBaseParasite"/>
        </authorList>
    </citation>
    <scope>IDENTIFICATION</scope>
</reference>
<keyword evidence="4" id="KW-0472">Membrane</keyword>